<protein>
    <submittedName>
        <fullName evidence="1">Uncharacterized protein</fullName>
    </submittedName>
</protein>
<reference evidence="1" key="1">
    <citation type="submission" date="2021-05" db="EMBL/GenBank/DDBJ databases">
        <authorList>
            <person name="Pan Q."/>
            <person name="Jouanno E."/>
            <person name="Zahm M."/>
            <person name="Klopp C."/>
            <person name="Cabau C."/>
            <person name="Louis A."/>
            <person name="Berthelot C."/>
            <person name="Parey E."/>
            <person name="Roest Crollius H."/>
            <person name="Montfort J."/>
            <person name="Robinson-Rechavi M."/>
            <person name="Bouchez O."/>
            <person name="Lampietro C."/>
            <person name="Lopez Roques C."/>
            <person name="Donnadieu C."/>
            <person name="Postlethwait J."/>
            <person name="Bobe J."/>
            <person name="Dillon D."/>
            <person name="Chandos A."/>
            <person name="von Hippel F."/>
            <person name="Guiguen Y."/>
        </authorList>
    </citation>
    <scope>NUCLEOTIDE SEQUENCE</scope>
    <source>
        <strain evidence="1">YG-Jan2019</strain>
    </source>
</reference>
<feature type="non-terminal residue" evidence="1">
    <location>
        <position position="195"/>
    </location>
</feature>
<sequence>MAGFFQQLRLLLWKNGLGVIRQPYWTVALLVWPLVIFLILAVTRSQFPPQRMDTCYVAPRNLPSTGFFPFLQTLMCNTDSSCHNKSRLFTKTVTRDKRETWTQHDAKRLSLLPPGTSLLNLGKGGTVRHMLEETADEPQIMDLWDKFLNASHQGKLKNMSLVEGFNYTLQGHKENLDAILGSVNMLKRSFCSSRT</sequence>
<evidence type="ECO:0000313" key="2">
    <source>
        <dbReference type="Proteomes" id="UP001157502"/>
    </source>
</evidence>
<proteinExistence type="predicted"/>
<dbReference type="Proteomes" id="UP001157502">
    <property type="component" value="Chromosome 4"/>
</dbReference>
<keyword evidence="2" id="KW-1185">Reference proteome</keyword>
<accession>A0ACC2H9G5</accession>
<dbReference type="EMBL" id="CM055731">
    <property type="protein sequence ID" value="KAJ8012402.1"/>
    <property type="molecule type" value="Genomic_DNA"/>
</dbReference>
<name>A0ACC2H9G5_DALPE</name>
<gene>
    <name evidence="1" type="ORF">DPEC_G00042370</name>
</gene>
<comment type="caution">
    <text evidence="1">The sequence shown here is derived from an EMBL/GenBank/DDBJ whole genome shotgun (WGS) entry which is preliminary data.</text>
</comment>
<evidence type="ECO:0000313" key="1">
    <source>
        <dbReference type="EMBL" id="KAJ8012402.1"/>
    </source>
</evidence>
<organism evidence="1 2">
    <name type="scientific">Dallia pectoralis</name>
    <name type="common">Alaska blackfish</name>
    <dbReference type="NCBI Taxonomy" id="75939"/>
    <lineage>
        <taxon>Eukaryota</taxon>
        <taxon>Metazoa</taxon>
        <taxon>Chordata</taxon>
        <taxon>Craniata</taxon>
        <taxon>Vertebrata</taxon>
        <taxon>Euteleostomi</taxon>
        <taxon>Actinopterygii</taxon>
        <taxon>Neopterygii</taxon>
        <taxon>Teleostei</taxon>
        <taxon>Protacanthopterygii</taxon>
        <taxon>Esociformes</taxon>
        <taxon>Umbridae</taxon>
        <taxon>Dallia</taxon>
    </lineage>
</organism>